<evidence type="ECO:0000256" key="1">
    <source>
        <dbReference type="SAM" id="Phobius"/>
    </source>
</evidence>
<proteinExistence type="predicted"/>
<dbReference type="RefSeq" id="WP_026428066.1">
    <property type="nucleotide sequence ID" value="NZ_CBCRWE010000128.1"/>
</dbReference>
<dbReference type="EMBL" id="LR134363">
    <property type="protein sequence ID" value="VEG74471.1"/>
    <property type="molecule type" value="Genomic_DNA"/>
</dbReference>
<sequence>MTKRSLSDIRAVIAGALGLIGLFLLACALLATDASELSRTGGINANLWSGLGLLGIAVGMGAWWLIRPVPGGSSDAADD</sequence>
<dbReference type="STRING" id="1278298.GCA_000428685_01470"/>
<protein>
    <submittedName>
        <fullName evidence="2">Uncharacterized protein</fullName>
    </submittedName>
</protein>
<organism evidence="2 3">
    <name type="scientific">Actinomyces slackii</name>
    <dbReference type="NCBI Taxonomy" id="52774"/>
    <lineage>
        <taxon>Bacteria</taxon>
        <taxon>Bacillati</taxon>
        <taxon>Actinomycetota</taxon>
        <taxon>Actinomycetes</taxon>
        <taxon>Actinomycetales</taxon>
        <taxon>Actinomycetaceae</taxon>
        <taxon>Actinomyces</taxon>
    </lineage>
</organism>
<accession>A0A448KC15</accession>
<keyword evidence="1" id="KW-0472">Membrane</keyword>
<keyword evidence="1" id="KW-1133">Transmembrane helix</keyword>
<dbReference type="KEGG" id="asla:NCTC11923_01105"/>
<keyword evidence="3" id="KW-1185">Reference proteome</keyword>
<dbReference type="Proteomes" id="UP000276899">
    <property type="component" value="Chromosome"/>
</dbReference>
<evidence type="ECO:0000313" key="2">
    <source>
        <dbReference type="EMBL" id="VEG74471.1"/>
    </source>
</evidence>
<reference evidence="2 3" key="1">
    <citation type="submission" date="2018-12" db="EMBL/GenBank/DDBJ databases">
        <authorList>
            <consortium name="Pathogen Informatics"/>
        </authorList>
    </citation>
    <scope>NUCLEOTIDE SEQUENCE [LARGE SCALE GENOMIC DNA]</scope>
    <source>
        <strain evidence="2 3">NCTC11923</strain>
    </source>
</reference>
<dbReference type="AlphaFoldDB" id="A0A448KC15"/>
<keyword evidence="1" id="KW-0812">Transmembrane</keyword>
<dbReference type="PROSITE" id="PS51257">
    <property type="entry name" value="PROKAR_LIPOPROTEIN"/>
    <property type="match status" value="1"/>
</dbReference>
<feature type="transmembrane region" description="Helical" evidence="1">
    <location>
        <begin position="47"/>
        <end position="66"/>
    </location>
</feature>
<name>A0A448KC15_9ACTO</name>
<evidence type="ECO:0000313" key="3">
    <source>
        <dbReference type="Proteomes" id="UP000276899"/>
    </source>
</evidence>
<gene>
    <name evidence="2" type="ORF">NCTC11923_01105</name>
</gene>